<dbReference type="InterPro" id="IPR015847">
    <property type="entry name" value="ExoRNase_PH_dom2"/>
</dbReference>
<comment type="subcellular location">
    <subcellularLocation>
        <location evidence="1">Cytoplasm</location>
    </subcellularLocation>
    <subcellularLocation>
        <location evidence="2">Nucleus</location>
        <location evidence="2">Nucleolus</location>
    </subcellularLocation>
</comment>
<dbReference type="GO" id="GO:0000176">
    <property type="term" value="C:nuclear exosome (RNase complex)"/>
    <property type="evidence" value="ECO:0007669"/>
    <property type="project" value="TreeGrafter"/>
</dbReference>
<dbReference type="InterPro" id="IPR027408">
    <property type="entry name" value="PNPase/RNase_PH_dom_sf"/>
</dbReference>
<gene>
    <name evidence="8" type="ORF">GPU96_11g22830</name>
    <name evidence="9" type="ORF">PFJ87_11g02180</name>
</gene>
<evidence type="ECO:0000313" key="11">
    <source>
        <dbReference type="Proteomes" id="UP001217963"/>
    </source>
</evidence>
<keyword evidence="5" id="KW-0271">Exosome</keyword>
<dbReference type="InterPro" id="IPR050590">
    <property type="entry name" value="Exosome_comp_Rrp42_subfam"/>
</dbReference>
<dbReference type="PANTHER" id="PTHR11097:SF8">
    <property type="entry name" value="EXOSOME COMPLEX COMPONENT RRP42"/>
    <property type="match status" value="1"/>
</dbReference>
<dbReference type="Pfam" id="PF03725">
    <property type="entry name" value="RNase_PH_C"/>
    <property type="match status" value="1"/>
</dbReference>
<evidence type="ECO:0000256" key="6">
    <source>
        <dbReference type="ARBA" id="ARBA00042523"/>
    </source>
</evidence>
<evidence type="ECO:0000313" key="9">
    <source>
        <dbReference type="EMBL" id="WEL39980.1"/>
    </source>
</evidence>
<dbReference type="GO" id="GO:0000467">
    <property type="term" value="P:exonucleolytic trimming to generate mature 3'-end of 5.8S rRNA from tricistronic rRNA transcript (SSU-rRNA, 5.8S rRNA, LSU-rRNA)"/>
    <property type="evidence" value="ECO:0007669"/>
    <property type="project" value="TreeGrafter"/>
</dbReference>
<organism evidence="8 10">
    <name type="scientific">Encephalitozoon hellem</name>
    <name type="common">Microsporidian parasite</name>
    <dbReference type="NCBI Taxonomy" id="27973"/>
    <lineage>
        <taxon>Eukaryota</taxon>
        <taxon>Fungi</taxon>
        <taxon>Fungi incertae sedis</taxon>
        <taxon>Microsporidia</taxon>
        <taxon>Unikaryonidae</taxon>
        <taxon>Encephalitozoon</taxon>
    </lineage>
</organism>
<dbReference type="Proteomes" id="UP001217963">
    <property type="component" value="Chromosome XI"/>
</dbReference>
<keyword evidence="8" id="KW-0540">Nuclease</keyword>
<proteinExistence type="inferred from homology"/>
<dbReference type="GO" id="GO:0016075">
    <property type="term" value="P:rRNA catabolic process"/>
    <property type="evidence" value="ECO:0007669"/>
    <property type="project" value="TreeGrafter"/>
</dbReference>
<evidence type="ECO:0000256" key="4">
    <source>
        <dbReference type="ARBA" id="ARBA00022490"/>
    </source>
</evidence>
<dbReference type="SUPFAM" id="SSF54211">
    <property type="entry name" value="Ribosomal protein S5 domain 2-like"/>
    <property type="match status" value="1"/>
</dbReference>
<dbReference type="Proteomes" id="UP001059546">
    <property type="component" value="Chromosome XI"/>
</dbReference>
<dbReference type="GO" id="GO:0005730">
    <property type="term" value="C:nucleolus"/>
    <property type="evidence" value="ECO:0007669"/>
    <property type="project" value="UniProtKB-SubCell"/>
</dbReference>
<dbReference type="EMBL" id="CP119072">
    <property type="protein sequence ID" value="WEL39980.1"/>
    <property type="molecule type" value="Genomic_DNA"/>
</dbReference>
<evidence type="ECO:0000256" key="1">
    <source>
        <dbReference type="ARBA" id="ARBA00004496"/>
    </source>
</evidence>
<dbReference type="GO" id="GO:0034476">
    <property type="term" value="P:U5 snRNA 3'-end processing"/>
    <property type="evidence" value="ECO:0007669"/>
    <property type="project" value="TreeGrafter"/>
</dbReference>
<protein>
    <recommendedName>
        <fullName evidence="6">Ribosomal RNA-processing protein 42</fullName>
    </recommendedName>
</protein>
<reference evidence="9 11" key="2">
    <citation type="submission" date="2023-02" db="EMBL/GenBank/DDBJ databases">
        <title>Encephalitozoon hellem ATCC 50451 complete genome.</title>
        <authorList>
            <person name="Mascarenhas dos Santos A.C."/>
            <person name="Julian A.T."/>
            <person name="Pombert J.-F."/>
        </authorList>
    </citation>
    <scope>NUCLEOTIDE SEQUENCE [LARGE SCALE GENOMIC DNA]</scope>
    <source>
        <strain evidence="9 11">ATCC 50451</strain>
    </source>
</reference>
<keyword evidence="4" id="KW-0963">Cytoplasm</keyword>
<dbReference type="OrthoDB" id="10264038at2759"/>
<keyword evidence="11" id="KW-1185">Reference proteome</keyword>
<dbReference type="GO" id="GO:0071035">
    <property type="term" value="P:nuclear polyadenylation-dependent rRNA catabolic process"/>
    <property type="evidence" value="ECO:0007669"/>
    <property type="project" value="TreeGrafter"/>
</dbReference>
<reference evidence="8" key="1">
    <citation type="submission" date="2021-05" db="EMBL/GenBank/DDBJ databases">
        <title>Encephalitozoon hellem ATCC 50604 Complete Genome.</title>
        <authorList>
            <person name="Mascarenhas dos Santos A.C."/>
            <person name="Julian A.T."/>
            <person name="Pombert J.-F."/>
        </authorList>
    </citation>
    <scope>NUCLEOTIDE SEQUENCE</scope>
    <source>
        <strain evidence="8">ATCC 50604</strain>
    </source>
</reference>
<evidence type="ECO:0000256" key="2">
    <source>
        <dbReference type="ARBA" id="ARBA00004604"/>
    </source>
</evidence>
<feature type="domain" description="Exoribonuclease phosphorolytic" evidence="7">
    <location>
        <begin position="159"/>
        <end position="210"/>
    </location>
</feature>
<evidence type="ECO:0000313" key="10">
    <source>
        <dbReference type="Proteomes" id="UP001059546"/>
    </source>
</evidence>
<dbReference type="Gene3D" id="3.30.230.70">
    <property type="entry name" value="GHMP Kinase, N-terminal domain"/>
    <property type="match status" value="1"/>
</dbReference>
<dbReference type="InterPro" id="IPR020568">
    <property type="entry name" value="Ribosomal_Su5_D2-typ_SF"/>
</dbReference>
<dbReference type="GO" id="GO:0071038">
    <property type="term" value="P:TRAMP-dependent tRNA surveillance pathway"/>
    <property type="evidence" value="ECO:0007669"/>
    <property type="project" value="TreeGrafter"/>
</dbReference>
<dbReference type="GO" id="GO:0004527">
    <property type="term" value="F:exonuclease activity"/>
    <property type="evidence" value="ECO:0007669"/>
    <property type="project" value="UniProtKB-KW"/>
</dbReference>
<comment type="similarity">
    <text evidence="3">Belongs to the RNase PH family.</text>
</comment>
<dbReference type="GO" id="GO:0035925">
    <property type="term" value="F:mRNA 3'-UTR AU-rich region binding"/>
    <property type="evidence" value="ECO:0007669"/>
    <property type="project" value="TreeGrafter"/>
</dbReference>
<accession>A0A9Q9CEM2</accession>
<evidence type="ECO:0000256" key="5">
    <source>
        <dbReference type="ARBA" id="ARBA00022835"/>
    </source>
</evidence>
<evidence type="ECO:0000313" key="8">
    <source>
        <dbReference type="EMBL" id="UTX44479.1"/>
    </source>
</evidence>
<dbReference type="SUPFAM" id="SSF55666">
    <property type="entry name" value="Ribonuclease PH domain 2-like"/>
    <property type="match status" value="1"/>
</dbReference>
<dbReference type="InterPro" id="IPR036345">
    <property type="entry name" value="ExoRNase_PH_dom2_sf"/>
</dbReference>
<dbReference type="GO" id="GO:0034475">
    <property type="term" value="P:U4 snRNA 3'-end processing"/>
    <property type="evidence" value="ECO:0007669"/>
    <property type="project" value="TreeGrafter"/>
</dbReference>
<dbReference type="GO" id="GO:0000177">
    <property type="term" value="C:cytoplasmic exosome (RNase complex)"/>
    <property type="evidence" value="ECO:0007669"/>
    <property type="project" value="TreeGrafter"/>
</dbReference>
<evidence type="ECO:0000259" key="7">
    <source>
        <dbReference type="Pfam" id="PF03725"/>
    </source>
</evidence>
<dbReference type="AlphaFoldDB" id="A0A9Q9CEM2"/>
<keyword evidence="8" id="KW-0378">Hydrolase</keyword>
<dbReference type="GO" id="GO:0071028">
    <property type="term" value="P:nuclear mRNA surveillance"/>
    <property type="evidence" value="ECO:0007669"/>
    <property type="project" value="TreeGrafter"/>
</dbReference>
<name>A0A9Q9CEM2_ENCHE</name>
<dbReference type="EMBL" id="CP075157">
    <property type="protein sequence ID" value="UTX44479.1"/>
    <property type="molecule type" value="Genomic_DNA"/>
</dbReference>
<keyword evidence="8" id="KW-0269">Exonuclease</keyword>
<dbReference type="GO" id="GO:0034473">
    <property type="term" value="P:U1 snRNA 3'-end processing"/>
    <property type="evidence" value="ECO:0007669"/>
    <property type="project" value="TreeGrafter"/>
</dbReference>
<sequence length="225" mass="25140">MGFSQDELTFVRNGIAKGCRADLRKSKEERETCVTHASIAQSDGNVRVKRGWSEIEVSIQFKETQETLGASNISEEILNVKEQHAESIEFSKIAIPDIIISKILELLDSYKIGIRIELNILSNDGNIYDLFFIGLGTLLKSLDVPIIDDLKRTEKREIDIPISKTVALFNNGHFVMDPTMIEEEASCGLMHIFVSNEGKLMGCLSEGDCDIEKGSFINIIQEISI</sequence>
<evidence type="ECO:0000256" key="3">
    <source>
        <dbReference type="ARBA" id="ARBA00006678"/>
    </source>
</evidence>
<dbReference type="PANTHER" id="PTHR11097">
    <property type="entry name" value="EXOSOME COMPLEX EXONUCLEASE RIBOSOMAL RNA PROCESSING PROTEIN"/>
    <property type="match status" value="1"/>
</dbReference>